<organism evidence="2 3">
    <name type="scientific">Allacma fusca</name>
    <dbReference type="NCBI Taxonomy" id="39272"/>
    <lineage>
        <taxon>Eukaryota</taxon>
        <taxon>Metazoa</taxon>
        <taxon>Ecdysozoa</taxon>
        <taxon>Arthropoda</taxon>
        <taxon>Hexapoda</taxon>
        <taxon>Collembola</taxon>
        <taxon>Symphypleona</taxon>
        <taxon>Sminthuridae</taxon>
        <taxon>Allacma</taxon>
    </lineage>
</organism>
<feature type="region of interest" description="Disordered" evidence="1">
    <location>
        <begin position="41"/>
        <end position="79"/>
    </location>
</feature>
<protein>
    <submittedName>
        <fullName evidence="2">Uncharacterized protein</fullName>
    </submittedName>
</protein>
<evidence type="ECO:0000256" key="1">
    <source>
        <dbReference type="SAM" id="MobiDB-lite"/>
    </source>
</evidence>
<comment type="caution">
    <text evidence="2">The sequence shown here is derived from an EMBL/GenBank/DDBJ whole genome shotgun (WGS) entry which is preliminary data.</text>
</comment>
<feature type="compositionally biased region" description="Acidic residues" evidence="1">
    <location>
        <begin position="69"/>
        <end position="79"/>
    </location>
</feature>
<dbReference type="Proteomes" id="UP000708208">
    <property type="component" value="Unassembled WGS sequence"/>
</dbReference>
<feature type="compositionally biased region" description="Polar residues" evidence="1">
    <location>
        <begin position="41"/>
        <end position="62"/>
    </location>
</feature>
<gene>
    <name evidence="2" type="ORF">AFUS01_LOCUS35512</name>
</gene>
<keyword evidence="3" id="KW-1185">Reference proteome</keyword>
<proteinExistence type="predicted"/>
<evidence type="ECO:0000313" key="2">
    <source>
        <dbReference type="EMBL" id="CAG7825403.1"/>
    </source>
</evidence>
<feature type="non-terminal residue" evidence="2">
    <location>
        <position position="79"/>
    </location>
</feature>
<evidence type="ECO:0000313" key="3">
    <source>
        <dbReference type="Proteomes" id="UP000708208"/>
    </source>
</evidence>
<sequence length="79" mass="9074">MDVRFNEHETTKSTFGKLKFYIEPNTSPKVVKVMQSQENQPTYQYVTNSDLTPSTPVSTEVNQDPRDGDLDDLFEDDVD</sequence>
<accession>A0A8J2PLW5</accession>
<reference evidence="2" key="1">
    <citation type="submission" date="2021-06" db="EMBL/GenBank/DDBJ databases">
        <authorList>
            <person name="Hodson N. C."/>
            <person name="Mongue J. A."/>
            <person name="Jaron S. K."/>
        </authorList>
    </citation>
    <scope>NUCLEOTIDE SEQUENCE</scope>
</reference>
<name>A0A8J2PLW5_9HEXA</name>
<dbReference type="AlphaFoldDB" id="A0A8J2PLW5"/>
<dbReference type="EMBL" id="CAJVCH010536106">
    <property type="protein sequence ID" value="CAG7825403.1"/>
    <property type="molecule type" value="Genomic_DNA"/>
</dbReference>